<dbReference type="InterPro" id="IPR035923">
    <property type="entry name" value="TT1751-like_sf"/>
</dbReference>
<reference evidence="3 4" key="1">
    <citation type="submission" date="2019-06" db="EMBL/GenBank/DDBJ databases">
        <title>Enrichment of Autotrophic Halophilic Microorganisms from Red Sea Brine Pool Using Microbial Electrosynthesis System.</title>
        <authorList>
            <person name="Alqahtani M.F."/>
            <person name="Bajracharya S."/>
            <person name="Katuri K.P."/>
            <person name="Ali M."/>
            <person name="Saikaly P.E."/>
        </authorList>
    </citation>
    <scope>NUCLEOTIDE SEQUENCE [LARGE SCALE GENOMIC DNA]</scope>
    <source>
        <strain evidence="3">MES6</strain>
    </source>
</reference>
<gene>
    <name evidence="3" type="ORF">FH759_05210</name>
</gene>
<feature type="chain" id="PRO_5028944937" evidence="1">
    <location>
        <begin position="19"/>
        <end position="152"/>
    </location>
</feature>
<keyword evidence="1" id="KW-0732">Signal</keyword>
<dbReference type="Pfam" id="PF03625">
    <property type="entry name" value="DUF302"/>
    <property type="match status" value="1"/>
</dbReference>
<proteinExistence type="predicted"/>
<dbReference type="EMBL" id="VENJ01000006">
    <property type="protein sequence ID" value="MTJ04079.1"/>
    <property type="molecule type" value="Genomic_DNA"/>
</dbReference>
<dbReference type="AlphaFoldDB" id="A0A7C9LKK7"/>
<dbReference type="PANTHER" id="PTHR38342">
    <property type="entry name" value="SLR5037 PROTEIN"/>
    <property type="match status" value="1"/>
</dbReference>
<evidence type="ECO:0000256" key="1">
    <source>
        <dbReference type="SAM" id="SignalP"/>
    </source>
</evidence>
<dbReference type="Proteomes" id="UP000483078">
    <property type="component" value="Unassembled WGS sequence"/>
</dbReference>
<comment type="caution">
    <text evidence="3">The sequence shown here is derived from an EMBL/GenBank/DDBJ whole genome shotgun (WGS) entry which is preliminary data.</text>
</comment>
<accession>A0A7C9LKK7</accession>
<evidence type="ECO:0000313" key="4">
    <source>
        <dbReference type="Proteomes" id="UP000483078"/>
    </source>
</evidence>
<dbReference type="SUPFAM" id="SSF103247">
    <property type="entry name" value="TT1751-like"/>
    <property type="match status" value="1"/>
</dbReference>
<protein>
    <submittedName>
        <fullName evidence="3">DUF302 domain-containing protein</fullName>
    </submittedName>
</protein>
<dbReference type="PANTHER" id="PTHR38342:SF2">
    <property type="entry name" value="INNER MEMBRANE OR EXPORTED"/>
    <property type="match status" value="1"/>
</dbReference>
<feature type="domain" description="DUF302" evidence="2">
    <location>
        <begin position="54"/>
        <end position="116"/>
    </location>
</feature>
<dbReference type="Gene3D" id="3.30.310.70">
    <property type="entry name" value="TT1751-like domain"/>
    <property type="match status" value="1"/>
</dbReference>
<name>A0A7C9LKK7_9RHOB</name>
<evidence type="ECO:0000259" key="2">
    <source>
        <dbReference type="Pfam" id="PF03625"/>
    </source>
</evidence>
<evidence type="ECO:0000313" key="3">
    <source>
        <dbReference type="EMBL" id="MTJ04079.1"/>
    </source>
</evidence>
<sequence>MIRPALAAIALAAAPALAAAQDITRVATDKSVVQAADALAATIEPAGITLFARVNHGKGARMVDADIGEAQLLIFGTPKVGTPALIDNRLAGIMLPLRVLVYEDEDGQTWLAYHAPADMLSGLHGITADAPYVRTMTKALANFTARAAGQAE</sequence>
<dbReference type="RefSeq" id="WP_273248666.1">
    <property type="nucleotide sequence ID" value="NZ_VENJ01000006.1"/>
</dbReference>
<dbReference type="CDD" id="cd14797">
    <property type="entry name" value="DUF302"/>
    <property type="match status" value="1"/>
</dbReference>
<dbReference type="InterPro" id="IPR005180">
    <property type="entry name" value="DUF302"/>
</dbReference>
<feature type="signal peptide" evidence="1">
    <location>
        <begin position="1"/>
        <end position="18"/>
    </location>
</feature>
<organism evidence="3 4">
    <name type="scientific">Sediminimonas qiaohouensis</name>
    <dbReference type="NCBI Taxonomy" id="552061"/>
    <lineage>
        <taxon>Bacteria</taxon>
        <taxon>Pseudomonadati</taxon>
        <taxon>Pseudomonadota</taxon>
        <taxon>Alphaproteobacteria</taxon>
        <taxon>Rhodobacterales</taxon>
        <taxon>Roseobacteraceae</taxon>
        <taxon>Sediminimonas</taxon>
    </lineage>
</organism>